<accession>A0A6J7QUU2</accession>
<dbReference type="EMBL" id="CAFBPF010000142">
    <property type="protein sequence ID" value="CAB5018182.1"/>
    <property type="molecule type" value="Genomic_DNA"/>
</dbReference>
<evidence type="ECO:0000313" key="4">
    <source>
        <dbReference type="EMBL" id="CAB5018182.1"/>
    </source>
</evidence>
<organism evidence="4">
    <name type="scientific">freshwater metagenome</name>
    <dbReference type="NCBI Taxonomy" id="449393"/>
    <lineage>
        <taxon>unclassified sequences</taxon>
        <taxon>metagenomes</taxon>
        <taxon>ecological metagenomes</taxon>
    </lineage>
</organism>
<keyword evidence="1" id="KW-1133">Transmembrane helix</keyword>
<evidence type="ECO:0000313" key="2">
    <source>
        <dbReference type="EMBL" id="CAB4791830.1"/>
    </source>
</evidence>
<feature type="transmembrane region" description="Helical" evidence="1">
    <location>
        <begin position="26"/>
        <end position="44"/>
    </location>
</feature>
<sequence>MEPISRDDSPAAGKSGRAKKATRRKILIAAAVVIVIAIGIAAVPKSGGDNSARSGSLYDDAITTTCGLATWLSMDSKAKVVWTSSLNTGIASVRFNFTGTDGPTSPWGNAETVNGNKVFSASYEFGAKSVQVQMYTQAGQLVRTTSANC</sequence>
<keyword evidence="1" id="KW-0472">Membrane</keyword>
<name>A0A6J7QUU2_9ZZZZ</name>
<evidence type="ECO:0000313" key="3">
    <source>
        <dbReference type="EMBL" id="CAB4984651.1"/>
    </source>
</evidence>
<reference evidence="4" key="1">
    <citation type="submission" date="2020-05" db="EMBL/GenBank/DDBJ databases">
        <authorList>
            <person name="Chiriac C."/>
            <person name="Salcher M."/>
            <person name="Ghai R."/>
            <person name="Kavagutti S V."/>
        </authorList>
    </citation>
    <scope>NUCLEOTIDE SEQUENCE</scope>
</reference>
<keyword evidence="1" id="KW-0812">Transmembrane</keyword>
<dbReference type="AlphaFoldDB" id="A0A6J7QUU2"/>
<dbReference type="EMBL" id="CAFBOR010000059">
    <property type="protein sequence ID" value="CAB4984651.1"/>
    <property type="molecule type" value="Genomic_DNA"/>
</dbReference>
<dbReference type="EMBL" id="CAFAAH010000050">
    <property type="protein sequence ID" value="CAB4791830.1"/>
    <property type="molecule type" value="Genomic_DNA"/>
</dbReference>
<proteinExistence type="predicted"/>
<protein>
    <submittedName>
        <fullName evidence="4">Unannotated protein</fullName>
    </submittedName>
</protein>
<evidence type="ECO:0000256" key="1">
    <source>
        <dbReference type="SAM" id="Phobius"/>
    </source>
</evidence>
<gene>
    <name evidence="2" type="ORF">UFOPK2996_00524</name>
    <name evidence="3" type="ORF">UFOPK3974_00571</name>
    <name evidence="4" type="ORF">UFOPK4071_01076</name>
</gene>